<feature type="transmembrane region" description="Helical" evidence="1">
    <location>
        <begin position="32"/>
        <end position="57"/>
    </location>
</feature>
<keyword evidence="1" id="KW-0472">Membrane</keyword>
<dbReference type="EMBL" id="WNYA01021203">
    <property type="protein sequence ID" value="KAG8538444.1"/>
    <property type="molecule type" value="Genomic_DNA"/>
</dbReference>
<evidence type="ECO:0000313" key="2">
    <source>
        <dbReference type="EMBL" id="KAG8538444.1"/>
    </source>
</evidence>
<dbReference type="AlphaFoldDB" id="A0AAV6YLZ2"/>
<reference evidence="2" key="1">
    <citation type="thesis" date="2020" institute="ProQuest LLC" country="789 East Eisenhower Parkway, Ann Arbor, MI, USA">
        <title>Comparative Genomics and Chromosome Evolution.</title>
        <authorList>
            <person name="Mudd A.B."/>
        </authorList>
    </citation>
    <scope>NUCLEOTIDE SEQUENCE</scope>
    <source>
        <strain evidence="2">237g6f4</strain>
        <tissue evidence="2">Blood</tissue>
    </source>
</reference>
<accession>A0AAV6YLZ2</accession>
<organism evidence="2 3">
    <name type="scientific">Engystomops pustulosus</name>
    <name type="common">Tungara frog</name>
    <name type="synonym">Physalaemus pustulosus</name>
    <dbReference type="NCBI Taxonomy" id="76066"/>
    <lineage>
        <taxon>Eukaryota</taxon>
        <taxon>Metazoa</taxon>
        <taxon>Chordata</taxon>
        <taxon>Craniata</taxon>
        <taxon>Vertebrata</taxon>
        <taxon>Euteleostomi</taxon>
        <taxon>Amphibia</taxon>
        <taxon>Batrachia</taxon>
        <taxon>Anura</taxon>
        <taxon>Neobatrachia</taxon>
        <taxon>Hyloidea</taxon>
        <taxon>Leptodactylidae</taxon>
        <taxon>Leiuperinae</taxon>
        <taxon>Engystomops</taxon>
    </lineage>
</organism>
<evidence type="ECO:0000256" key="1">
    <source>
        <dbReference type="SAM" id="Phobius"/>
    </source>
</evidence>
<gene>
    <name evidence="2" type="ORF">GDO81_022651</name>
</gene>
<name>A0AAV6YLZ2_ENGPU</name>
<keyword evidence="1" id="KW-1133">Transmembrane helix</keyword>
<keyword evidence="3" id="KW-1185">Reference proteome</keyword>
<evidence type="ECO:0000313" key="3">
    <source>
        <dbReference type="Proteomes" id="UP000824782"/>
    </source>
</evidence>
<comment type="caution">
    <text evidence="2">The sequence shown here is derived from an EMBL/GenBank/DDBJ whole genome shotgun (WGS) entry which is preliminary data.</text>
</comment>
<protein>
    <submittedName>
        <fullName evidence="2">Uncharacterized protein</fullName>
    </submittedName>
</protein>
<proteinExistence type="predicted"/>
<keyword evidence="1" id="KW-0812">Transmembrane</keyword>
<sequence>MALRALSMGTQRGLQVSSYRPKQPRTCCVQSYFKVTGLQICISIVAPAPALTILLVYGHWREATMIIQISSSFCIIGVLRGLI</sequence>
<dbReference type="Proteomes" id="UP000824782">
    <property type="component" value="Unassembled WGS sequence"/>
</dbReference>